<dbReference type="PROSITE" id="PS50928">
    <property type="entry name" value="ABC_TM1"/>
    <property type="match status" value="1"/>
</dbReference>
<dbReference type="InterPro" id="IPR000515">
    <property type="entry name" value="MetI-like"/>
</dbReference>
<organism evidence="9 10">
    <name type="scientific">Fulvimarina pelagi HTCC2506</name>
    <dbReference type="NCBI Taxonomy" id="314231"/>
    <lineage>
        <taxon>Bacteria</taxon>
        <taxon>Pseudomonadati</taxon>
        <taxon>Pseudomonadota</taxon>
        <taxon>Alphaproteobacteria</taxon>
        <taxon>Hyphomicrobiales</taxon>
        <taxon>Aurantimonadaceae</taxon>
        <taxon>Fulvimarina</taxon>
    </lineage>
</organism>
<feature type="domain" description="ABC transmembrane type-1" evidence="8">
    <location>
        <begin position="78"/>
        <end position="292"/>
    </location>
</feature>
<dbReference type="GO" id="GO:0055085">
    <property type="term" value="P:transmembrane transport"/>
    <property type="evidence" value="ECO:0007669"/>
    <property type="project" value="InterPro"/>
</dbReference>
<evidence type="ECO:0000313" key="10">
    <source>
        <dbReference type="Proteomes" id="UP000004310"/>
    </source>
</evidence>
<dbReference type="InterPro" id="IPR035906">
    <property type="entry name" value="MetI-like_sf"/>
</dbReference>
<dbReference type="PANTHER" id="PTHR43005:SF1">
    <property type="entry name" value="SPERMIDINE_PUTRESCINE TRANSPORT SYSTEM PERMEASE PROTEIN"/>
    <property type="match status" value="1"/>
</dbReference>
<protein>
    <submittedName>
        <fullName evidence="9">ABC transporter permease protein</fullName>
    </submittedName>
</protein>
<dbReference type="Proteomes" id="UP000004310">
    <property type="component" value="Unassembled WGS sequence"/>
</dbReference>
<dbReference type="STRING" id="217511.GCA_001463845_02304"/>
<evidence type="ECO:0000256" key="4">
    <source>
        <dbReference type="ARBA" id="ARBA00022692"/>
    </source>
</evidence>
<comment type="similarity">
    <text evidence="7">Belongs to the binding-protein-dependent transport system permease family.</text>
</comment>
<sequence length="300" mass="33761">MSAATNSGIKRSRRHIGDHPLPWLLPLILLLVTFTIYPFFYNVWLSFHEFAPLSRSLEYVGLQNWSQLLGDTRFWQSLSITLAYFVVALTLELVIGMCIALLLDADEPGFGLLRALLTMNLVIPPAIVGYMYLLMEDPQFGVISFVLQMFGLVDTSTPILSSPSLALAGVLLAEIWQWTPFMVLILLAGLRSLPTEPYEAAMIDGASAFQTFWRLTLPMMWKVIAIAVLIRGIDLFRVFDYVFVMTSGGPGTATYTLSYYSWQQTFSFIKWGYGATLSLVTLIIVLVVANIFVKFAKVRW</sequence>
<evidence type="ECO:0000256" key="3">
    <source>
        <dbReference type="ARBA" id="ARBA00022475"/>
    </source>
</evidence>
<keyword evidence="5 7" id="KW-1133">Transmembrane helix</keyword>
<keyword evidence="10" id="KW-1185">Reference proteome</keyword>
<dbReference type="EMBL" id="AATP01000014">
    <property type="protein sequence ID" value="EAU39690.1"/>
    <property type="molecule type" value="Genomic_DNA"/>
</dbReference>
<gene>
    <name evidence="9" type="ORF">FP2506_01873</name>
</gene>
<evidence type="ECO:0000256" key="2">
    <source>
        <dbReference type="ARBA" id="ARBA00022448"/>
    </source>
</evidence>
<dbReference type="Gene3D" id="1.10.3720.10">
    <property type="entry name" value="MetI-like"/>
    <property type="match status" value="1"/>
</dbReference>
<dbReference type="HOGENOM" id="CLU_016047_0_3_5"/>
<dbReference type="RefSeq" id="WP_007065523.1">
    <property type="nucleotide sequence ID" value="NZ_DS022272.1"/>
</dbReference>
<comment type="subcellular location">
    <subcellularLocation>
        <location evidence="1 7">Cell membrane</location>
        <topology evidence="1 7">Multi-pass membrane protein</topology>
    </subcellularLocation>
</comment>
<proteinExistence type="inferred from homology"/>
<dbReference type="SUPFAM" id="SSF161098">
    <property type="entry name" value="MetI-like"/>
    <property type="match status" value="1"/>
</dbReference>
<feature type="transmembrane region" description="Helical" evidence="7">
    <location>
        <begin position="167"/>
        <end position="191"/>
    </location>
</feature>
<feature type="transmembrane region" description="Helical" evidence="7">
    <location>
        <begin position="21"/>
        <end position="40"/>
    </location>
</feature>
<feature type="transmembrane region" description="Helical" evidence="7">
    <location>
        <begin position="211"/>
        <end position="230"/>
    </location>
</feature>
<evidence type="ECO:0000256" key="5">
    <source>
        <dbReference type="ARBA" id="ARBA00022989"/>
    </source>
</evidence>
<dbReference type="GO" id="GO:0005886">
    <property type="term" value="C:plasma membrane"/>
    <property type="evidence" value="ECO:0007669"/>
    <property type="project" value="UniProtKB-SubCell"/>
</dbReference>
<dbReference type="PANTHER" id="PTHR43005">
    <property type="entry name" value="BLR7065 PROTEIN"/>
    <property type="match status" value="1"/>
</dbReference>
<keyword evidence="4 7" id="KW-0812">Transmembrane</keyword>
<feature type="transmembrane region" description="Helical" evidence="7">
    <location>
        <begin position="115"/>
        <end position="134"/>
    </location>
</feature>
<keyword evidence="3" id="KW-1003">Cell membrane</keyword>
<feature type="transmembrane region" description="Helical" evidence="7">
    <location>
        <begin position="268"/>
        <end position="293"/>
    </location>
</feature>
<dbReference type="CDD" id="cd06261">
    <property type="entry name" value="TM_PBP2"/>
    <property type="match status" value="1"/>
</dbReference>
<dbReference type="eggNOG" id="COG1175">
    <property type="taxonomic scope" value="Bacteria"/>
</dbReference>
<comment type="caution">
    <text evidence="9">The sequence shown here is derived from an EMBL/GenBank/DDBJ whole genome shotgun (WGS) entry which is preliminary data.</text>
</comment>
<evidence type="ECO:0000256" key="1">
    <source>
        <dbReference type="ARBA" id="ARBA00004651"/>
    </source>
</evidence>
<accession>Q0FXG0</accession>
<evidence type="ECO:0000256" key="6">
    <source>
        <dbReference type="ARBA" id="ARBA00023136"/>
    </source>
</evidence>
<name>Q0FXG0_9HYPH</name>
<feature type="transmembrane region" description="Helical" evidence="7">
    <location>
        <begin position="82"/>
        <end position="103"/>
    </location>
</feature>
<keyword evidence="2 7" id="KW-0813">Transport</keyword>
<evidence type="ECO:0000256" key="7">
    <source>
        <dbReference type="RuleBase" id="RU363032"/>
    </source>
</evidence>
<dbReference type="Pfam" id="PF00528">
    <property type="entry name" value="BPD_transp_1"/>
    <property type="match status" value="1"/>
</dbReference>
<evidence type="ECO:0000313" key="9">
    <source>
        <dbReference type="EMBL" id="EAU39690.1"/>
    </source>
</evidence>
<reference evidence="9 10" key="1">
    <citation type="journal article" date="2010" name="J. Bacteriol.">
        <title>Genome sequence of Fulvimarina pelagi HTCC2506T, a Mn(II)-oxidizing alphaproteobacterium possessing an aerobic anoxygenic photosynthetic gene cluster and Xanthorhodopsin.</title>
        <authorList>
            <person name="Kang I."/>
            <person name="Oh H.M."/>
            <person name="Lim S.I."/>
            <person name="Ferriera S."/>
            <person name="Giovannoni S.J."/>
            <person name="Cho J.C."/>
        </authorList>
    </citation>
    <scope>NUCLEOTIDE SEQUENCE [LARGE SCALE GENOMIC DNA]</scope>
    <source>
        <strain evidence="9 10">HTCC2506</strain>
    </source>
</reference>
<keyword evidence="6 7" id="KW-0472">Membrane</keyword>
<evidence type="ECO:0000259" key="8">
    <source>
        <dbReference type="PROSITE" id="PS50928"/>
    </source>
</evidence>
<dbReference type="AlphaFoldDB" id="Q0FXG0"/>